<name>A0A4Z1PLP7_9PEZI</name>
<gene>
    <name evidence="2" type="ORF">E6O75_ATG02158</name>
</gene>
<organism evidence="2 3">
    <name type="scientific">Venturia nashicola</name>
    <dbReference type="NCBI Taxonomy" id="86259"/>
    <lineage>
        <taxon>Eukaryota</taxon>
        <taxon>Fungi</taxon>
        <taxon>Dikarya</taxon>
        <taxon>Ascomycota</taxon>
        <taxon>Pezizomycotina</taxon>
        <taxon>Dothideomycetes</taxon>
        <taxon>Pleosporomycetidae</taxon>
        <taxon>Venturiales</taxon>
        <taxon>Venturiaceae</taxon>
        <taxon>Venturia</taxon>
    </lineage>
</organism>
<dbReference type="EMBL" id="SNSC02000007">
    <property type="protein sequence ID" value="TID22984.1"/>
    <property type="molecule type" value="Genomic_DNA"/>
</dbReference>
<evidence type="ECO:0000313" key="2">
    <source>
        <dbReference type="EMBL" id="TID22984.1"/>
    </source>
</evidence>
<dbReference type="AlphaFoldDB" id="A0A4Z1PLP7"/>
<keyword evidence="3" id="KW-1185">Reference proteome</keyword>
<evidence type="ECO:0000256" key="1">
    <source>
        <dbReference type="SAM" id="MobiDB-lite"/>
    </source>
</evidence>
<sequence>MHPPTHIMKWSVRCALIRLAPVLEQGFFAEMRQGGRVDGVFSAGAAQRSQMRMPSSSAGMGLHRSSVPSASSPSPPAPTTSPLHQQEQDSATGTTHRAASQPTTRACLQAVCKQEWNAFRTLTLRAPSGSKEAGLHRLLSWQICTLSIRSFAPSHLQS</sequence>
<comment type="caution">
    <text evidence="2">The sequence shown here is derived from an EMBL/GenBank/DDBJ whole genome shotgun (WGS) entry which is preliminary data.</text>
</comment>
<feature type="region of interest" description="Disordered" evidence="1">
    <location>
        <begin position="48"/>
        <end position="100"/>
    </location>
</feature>
<accession>A0A4Z1PLP7</accession>
<evidence type="ECO:0000313" key="3">
    <source>
        <dbReference type="Proteomes" id="UP000298493"/>
    </source>
</evidence>
<reference evidence="2 3" key="1">
    <citation type="submission" date="2019-04" db="EMBL/GenBank/DDBJ databases">
        <title>High contiguity whole genome sequence and gene annotation resource for two Venturia nashicola isolates.</title>
        <authorList>
            <person name="Prokchorchik M."/>
            <person name="Won K."/>
            <person name="Lee Y."/>
            <person name="Choi E.D."/>
            <person name="Segonzac C."/>
            <person name="Sohn K.H."/>
        </authorList>
    </citation>
    <scope>NUCLEOTIDE SEQUENCE [LARGE SCALE GENOMIC DNA]</scope>
    <source>
        <strain evidence="2 3">PRI2</strain>
    </source>
</reference>
<protein>
    <submittedName>
        <fullName evidence="2">Uncharacterized protein</fullName>
    </submittedName>
</protein>
<feature type="compositionally biased region" description="Polar residues" evidence="1">
    <location>
        <begin position="48"/>
        <end position="58"/>
    </location>
</feature>
<feature type="compositionally biased region" description="Polar residues" evidence="1">
    <location>
        <begin position="83"/>
        <end position="100"/>
    </location>
</feature>
<proteinExistence type="predicted"/>
<dbReference type="Proteomes" id="UP000298493">
    <property type="component" value="Unassembled WGS sequence"/>
</dbReference>